<comment type="similarity">
    <text evidence="2">Belongs to the major facilitator superfamily. Monocarboxylate porter (TC 2.A.1.13) family.</text>
</comment>
<organism evidence="6 7">
    <name type="scientific">Lepraria finkii</name>
    <dbReference type="NCBI Taxonomy" id="1340010"/>
    <lineage>
        <taxon>Eukaryota</taxon>
        <taxon>Fungi</taxon>
        <taxon>Dikarya</taxon>
        <taxon>Ascomycota</taxon>
        <taxon>Pezizomycotina</taxon>
        <taxon>Lecanoromycetes</taxon>
        <taxon>OSLEUM clade</taxon>
        <taxon>Lecanoromycetidae</taxon>
        <taxon>Lecanorales</taxon>
        <taxon>Lecanorineae</taxon>
        <taxon>Stereocaulaceae</taxon>
        <taxon>Lepraria</taxon>
    </lineage>
</organism>
<feature type="transmembrane region" description="Helical" evidence="4">
    <location>
        <begin position="318"/>
        <end position="341"/>
    </location>
</feature>
<sequence>MSDDTVAAKMPLKDPELADSTTLNGNGVDEEKAEAETPPPEKEIPPEEGVAGWMCIFGAFFSIAASFGFLNAVGVFQTYYEQTLLKDYTPSDISWIFALQLSLMWLPGPFFGRLVDSYGPRLVLIPSSIACVFALGMTSLSTKYYQFILAQGLVYGLGAGGIFTTSFVCSGQWFVRRRGLAIGTAAAGSSFGGIVFPIFLNRVLEEVGFAGMVRYSALFVGILLASSCLLITARLPRKEWNPKLNWIDFSLFKDPAFASYTVGAYLVMWGLWSPFDFLPTMAESQGMSASLSLYLISIINAGSFPGRIIPAHFADKLGFFNMMVFVSFLTGVSILCLWLPFDTHPSHAGLIVFGVVFGFVSGAYVSLLMPCAAKSGKLETLGQRFGTFQSVIGIASLTGLQIMGAILETKSGFRGMQIFSIVSILVGTGSMGVARYILGKSSQTFKV</sequence>
<dbReference type="PANTHER" id="PTHR11360">
    <property type="entry name" value="MONOCARBOXYLATE TRANSPORTER"/>
    <property type="match status" value="1"/>
</dbReference>
<feature type="transmembrane region" description="Helical" evidence="4">
    <location>
        <begin position="212"/>
        <end position="235"/>
    </location>
</feature>
<feature type="transmembrane region" description="Helical" evidence="4">
    <location>
        <begin position="347"/>
        <end position="373"/>
    </location>
</feature>
<dbReference type="PROSITE" id="PS50850">
    <property type="entry name" value="MFS"/>
    <property type="match status" value="1"/>
</dbReference>
<dbReference type="InterPro" id="IPR036259">
    <property type="entry name" value="MFS_trans_sf"/>
</dbReference>
<reference evidence="6 7" key="1">
    <citation type="submission" date="2024-09" db="EMBL/GenBank/DDBJ databases">
        <title>Rethinking Asexuality: The Enigmatic Case of Functional Sexual Genes in Lepraria (Stereocaulaceae).</title>
        <authorList>
            <person name="Doellman M."/>
            <person name="Sun Y."/>
            <person name="Barcenas-Pena A."/>
            <person name="Lumbsch H.T."/>
            <person name="Grewe F."/>
        </authorList>
    </citation>
    <scope>NUCLEOTIDE SEQUENCE [LARGE SCALE GENOMIC DNA]</scope>
    <source>
        <strain evidence="6 7">Grewe 0041</strain>
    </source>
</reference>
<dbReference type="SUPFAM" id="SSF103473">
    <property type="entry name" value="MFS general substrate transporter"/>
    <property type="match status" value="1"/>
</dbReference>
<evidence type="ECO:0000313" key="6">
    <source>
        <dbReference type="EMBL" id="KAL2046550.1"/>
    </source>
</evidence>
<dbReference type="Gene3D" id="1.20.1250.20">
    <property type="entry name" value="MFS general substrate transporter like domains"/>
    <property type="match status" value="2"/>
</dbReference>
<accession>A0ABR4ALB2</accession>
<dbReference type="Pfam" id="PF07690">
    <property type="entry name" value="MFS_1"/>
    <property type="match status" value="1"/>
</dbReference>
<dbReference type="InterPro" id="IPR020846">
    <property type="entry name" value="MFS_dom"/>
</dbReference>
<keyword evidence="4" id="KW-1133">Transmembrane helix</keyword>
<feature type="domain" description="Major facilitator superfamily (MFS) profile" evidence="5">
    <location>
        <begin position="52"/>
        <end position="447"/>
    </location>
</feature>
<dbReference type="EMBL" id="JBHFEH010000115">
    <property type="protein sequence ID" value="KAL2046550.1"/>
    <property type="molecule type" value="Genomic_DNA"/>
</dbReference>
<feature type="transmembrane region" description="Helical" evidence="4">
    <location>
        <begin position="147"/>
        <end position="168"/>
    </location>
</feature>
<dbReference type="InterPro" id="IPR050327">
    <property type="entry name" value="Proton-linked_MCT"/>
</dbReference>
<keyword evidence="4" id="KW-0472">Membrane</keyword>
<dbReference type="InterPro" id="IPR011701">
    <property type="entry name" value="MFS"/>
</dbReference>
<feature type="transmembrane region" description="Helical" evidence="4">
    <location>
        <begin position="256"/>
        <end position="275"/>
    </location>
</feature>
<keyword evidence="7" id="KW-1185">Reference proteome</keyword>
<evidence type="ECO:0000256" key="4">
    <source>
        <dbReference type="SAM" id="Phobius"/>
    </source>
</evidence>
<feature type="transmembrane region" description="Helical" evidence="4">
    <location>
        <begin position="50"/>
        <end position="73"/>
    </location>
</feature>
<dbReference type="PANTHER" id="PTHR11360:SF177">
    <property type="entry name" value="RIBOFLAVIN TRANSPORTER MCH5"/>
    <property type="match status" value="1"/>
</dbReference>
<dbReference type="Proteomes" id="UP001590951">
    <property type="component" value="Unassembled WGS sequence"/>
</dbReference>
<comment type="caution">
    <text evidence="6">The sequence shown here is derived from an EMBL/GenBank/DDBJ whole genome shotgun (WGS) entry which is preliminary data.</text>
</comment>
<comment type="subcellular location">
    <subcellularLocation>
        <location evidence="1">Membrane</location>
        <topology evidence="1">Multi-pass membrane protein</topology>
    </subcellularLocation>
</comment>
<evidence type="ECO:0000313" key="7">
    <source>
        <dbReference type="Proteomes" id="UP001590951"/>
    </source>
</evidence>
<feature type="transmembrane region" description="Helical" evidence="4">
    <location>
        <begin position="418"/>
        <end position="438"/>
    </location>
</feature>
<evidence type="ECO:0000256" key="3">
    <source>
        <dbReference type="SAM" id="MobiDB-lite"/>
    </source>
</evidence>
<feature type="transmembrane region" description="Helical" evidence="4">
    <location>
        <begin position="385"/>
        <end position="406"/>
    </location>
</feature>
<gene>
    <name evidence="6" type="ORF">ABVK25_011765</name>
</gene>
<feature type="transmembrane region" description="Helical" evidence="4">
    <location>
        <begin position="180"/>
        <end position="200"/>
    </location>
</feature>
<protein>
    <recommendedName>
        <fullName evidence="5">Major facilitator superfamily (MFS) profile domain-containing protein</fullName>
    </recommendedName>
</protein>
<feature type="transmembrane region" description="Helical" evidence="4">
    <location>
        <begin position="122"/>
        <end position="141"/>
    </location>
</feature>
<keyword evidence="4" id="KW-0812">Transmembrane</keyword>
<evidence type="ECO:0000256" key="1">
    <source>
        <dbReference type="ARBA" id="ARBA00004141"/>
    </source>
</evidence>
<feature type="transmembrane region" description="Helical" evidence="4">
    <location>
        <begin position="287"/>
        <end position="306"/>
    </location>
</feature>
<dbReference type="CDD" id="cd17352">
    <property type="entry name" value="MFS_MCT_SLC16"/>
    <property type="match status" value="1"/>
</dbReference>
<evidence type="ECO:0000259" key="5">
    <source>
        <dbReference type="PROSITE" id="PS50850"/>
    </source>
</evidence>
<feature type="transmembrane region" description="Helical" evidence="4">
    <location>
        <begin position="93"/>
        <end position="115"/>
    </location>
</feature>
<evidence type="ECO:0000256" key="2">
    <source>
        <dbReference type="ARBA" id="ARBA00006727"/>
    </source>
</evidence>
<feature type="region of interest" description="Disordered" evidence="3">
    <location>
        <begin position="1"/>
        <end position="44"/>
    </location>
</feature>
<proteinExistence type="inferred from homology"/>
<name>A0ABR4ALB2_9LECA</name>